<evidence type="ECO:0000259" key="2">
    <source>
        <dbReference type="Pfam" id="PF13406"/>
    </source>
</evidence>
<dbReference type="RefSeq" id="WP_372266024.1">
    <property type="nucleotide sequence ID" value="NZ_JBFRUW010000030.1"/>
</dbReference>
<protein>
    <submittedName>
        <fullName evidence="3">Lytic transglycosylase domain-containing protein</fullName>
    </submittedName>
</protein>
<sequence>MSKLSKSTVGLTGLLLASSLMTSNSFANELSFEQYVETLKTQGREHGISEVILEEAFDGVTFKPRAVKADKNQPEKKLTLDEYIPRAVPAWKVKQAQTLYKKHYEALNRIGKEYGVQPRFIVALWGVESNFGKFTGNYSVIDALTTMAYDGRREAFFTKEAMAALTILEEGHIKPKEMKGSWAGAMGQPQFMPSSFLAYAADGSGDGKKDIWNTEEDVFASAANYLSQSGWDDQYTWGRQVSVPSDISLDLQGRTADKAKYLQEWSELGVKRFDGSALPKLDEDIQAWLIMPDDQSGRSYLVYNNYNVLMKWNRSYYFALAVSHLADRIKFN</sequence>
<keyword evidence="1" id="KW-0732">Signal</keyword>
<reference evidence="3 4" key="1">
    <citation type="journal article" date="2024" name="ISME J.">
        <title>Tailless and filamentous prophages are predominant in marine Vibrio.</title>
        <authorList>
            <person name="Steensen K."/>
            <person name="Seneca J."/>
            <person name="Bartlau N."/>
            <person name="Yu X.A."/>
            <person name="Hussain F.A."/>
            <person name="Polz M.F."/>
        </authorList>
    </citation>
    <scope>NUCLEOTIDE SEQUENCE [LARGE SCALE GENOMIC DNA]</scope>
    <source>
        <strain evidence="3 4">10N.222.51.A1</strain>
    </source>
</reference>
<proteinExistence type="predicted"/>
<dbReference type="SUPFAM" id="SSF53955">
    <property type="entry name" value="Lysozyme-like"/>
    <property type="match status" value="1"/>
</dbReference>
<dbReference type="Proteomes" id="UP001570417">
    <property type="component" value="Unassembled WGS sequence"/>
</dbReference>
<dbReference type="InterPro" id="IPR031304">
    <property type="entry name" value="SLT_2"/>
</dbReference>
<dbReference type="EMBL" id="JBFRUW010000030">
    <property type="protein sequence ID" value="MFA0568609.1"/>
    <property type="molecule type" value="Genomic_DNA"/>
</dbReference>
<feature type="signal peptide" evidence="1">
    <location>
        <begin position="1"/>
        <end position="27"/>
    </location>
</feature>
<dbReference type="NCBIfam" id="TIGR02283">
    <property type="entry name" value="MltB_2"/>
    <property type="match status" value="1"/>
</dbReference>
<dbReference type="InterPro" id="IPR011970">
    <property type="entry name" value="MltB_2"/>
</dbReference>
<dbReference type="CDD" id="cd13399">
    <property type="entry name" value="Slt35-like"/>
    <property type="match status" value="1"/>
</dbReference>
<dbReference type="Gene3D" id="1.10.530.10">
    <property type="match status" value="1"/>
</dbReference>
<dbReference type="InterPro" id="IPR023346">
    <property type="entry name" value="Lysozyme-like_dom_sf"/>
</dbReference>
<dbReference type="PANTHER" id="PTHR30163">
    <property type="entry name" value="MEMBRANE-BOUND LYTIC MUREIN TRANSGLYCOSYLASE B"/>
    <property type="match status" value="1"/>
</dbReference>
<accession>A0ABV4NCA2</accession>
<dbReference type="Gene3D" id="1.10.8.350">
    <property type="entry name" value="Bacterial muramidase"/>
    <property type="match status" value="1"/>
</dbReference>
<organism evidence="3 4">
    <name type="scientific">Vibrio gallaecicus</name>
    <dbReference type="NCBI Taxonomy" id="552386"/>
    <lineage>
        <taxon>Bacteria</taxon>
        <taxon>Pseudomonadati</taxon>
        <taxon>Pseudomonadota</taxon>
        <taxon>Gammaproteobacteria</taxon>
        <taxon>Vibrionales</taxon>
        <taxon>Vibrionaceae</taxon>
        <taxon>Vibrio</taxon>
    </lineage>
</organism>
<comment type="caution">
    <text evidence="3">The sequence shown here is derived from an EMBL/GenBank/DDBJ whole genome shotgun (WGS) entry which is preliminary data.</text>
</comment>
<dbReference type="PANTHER" id="PTHR30163:SF8">
    <property type="entry name" value="LYTIC MUREIN TRANSGLYCOSYLASE"/>
    <property type="match status" value="1"/>
</dbReference>
<evidence type="ECO:0000313" key="4">
    <source>
        <dbReference type="Proteomes" id="UP001570417"/>
    </source>
</evidence>
<keyword evidence="4" id="KW-1185">Reference proteome</keyword>
<gene>
    <name evidence="3" type="ORF">AB4566_10015</name>
</gene>
<name>A0ABV4NCA2_9VIBR</name>
<evidence type="ECO:0000256" key="1">
    <source>
        <dbReference type="SAM" id="SignalP"/>
    </source>
</evidence>
<feature type="chain" id="PRO_5046200809" evidence="1">
    <location>
        <begin position="28"/>
        <end position="332"/>
    </location>
</feature>
<evidence type="ECO:0000313" key="3">
    <source>
        <dbReference type="EMBL" id="MFA0568609.1"/>
    </source>
</evidence>
<dbReference type="InterPro" id="IPR043426">
    <property type="entry name" value="MltB-like"/>
</dbReference>
<dbReference type="Pfam" id="PF13406">
    <property type="entry name" value="SLT_2"/>
    <property type="match status" value="1"/>
</dbReference>
<feature type="domain" description="Transglycosylase SLT" evidence="2">
    <location>
        <begin position="31"/>
        <end position="327"/>
    </location>
</feature>